<sequence length="179" mass="20453">MKNVCKEILSTVLYLAVVFVLTFLFITFVAQRTRVVGHSMEPTLQDADSLIIEKVSYRFSAPKRFDIIVFPYEHGNQDKEFFVKRIIGLPGETVRIDEEGNIFVNGEKLEENYGNEVIEDPGVAINDVVLGDDEYFVMGDNRNRSMDSRFENVGNISKDKFLGRVVFRIFPFNKLGGVK</sequence>
<dbReference type="InterPro" id="IPR019758">
    <property type="entry name" value="Pept_S26A_signal_pept_1_CS"/>
</dbReference>
<keyword evidence="8" id="KW-0472">Membrane</keyword>
<dbReference type="NCBIfam" id="TIGR02227">
    <property type="entry name" value="sigpep_I_bact"/>
    <property type="match status" value="1"/>
</dbReference>
<dbReference type="InterPro" id="IPR019756">
    <property type="entry name" value="Pept_S26A_signal_pept_1_Ser-AS"/>
</dbReference>
<dbReference type="PROSITE" id="PS00761">
    <property type="entry name" value="SPASE_I_3"/>
    <property type="match status" value="1"/>
</dbReference>
<protein>
    <recommendedName>
        <fullName evidence="4 8">Signal peptidase I</fullName>
        <ecNumber evidence="4 8">3.4.21.89</ecNumber>
    </recommendedName>
</protein>
<dbReference type="PANTHER" id="PTHR43390">
    <property type="entry name" value="SIGNAL PEPTIDASE I"/>
    <property type="match status" value="1"/>
</dbReference>
<name>A0A1G5EIK6_9FIRM</name>
<evidence type="ECO:0000256" key="5">
    <source>
        <dbReference type="ARBA" id="ARBA00022670"/>
    </source>
</evidence>
<dbReference type="GO" id="GO:0006465">
    <property type="term" value="P:signal peptide processing"/>
    <property type="evidence" value="ECO:0007669"/>
    <property type="project" value="InterPro"/>
</dbReference>
<dbReference type="PROSITE" id="PS00760">
    <property type="entry name" value="SPASE_I_2"/>
    <property type="match status" value="1"/>
</dbReference>
<feature type="transmembrane region" description="Helical" evidence="8">
    <location>
        <begin position="12"/>
        <end position="30"/>
    </location>
</feature>
<dbReference type="RefSeq" id="WP_074462533.1">
    <property type="nucleotide sequence ID" value="NZ_FMUR01000011.1"/>
</dbReference>
<dbReference type="EC" id="3.4.21.89" evidence="4 8"/>
<proteinExistence type="inferred from homology"/>
<feature type="active site" evidence="7">
    <location>
        <position position="39"/>
    </location>
</feature>
<dbReference type="InterPro" id="IPR000223">
    <property type="entry name" value="Pept_S26A_signal_pept_1"/>
</dbReference>
<keyword evidence="8" id="KW-0812">Transmembrane</keyword>
<dbReference type="PANTHER" id="PTHR43390:SF1">
    <property type="entry name" value="CHLOROPLAST PROCESSING PEPTIDASE"/>
    <property type="match status" value="1"/>
</dbReference>
<dbReference type="PRINTS" id="PR00727">
    <property type="entry name" value="LEADERPTASE"/>
</dbReference>
<comment type="subcellular location">
    <subcellularLocation>
        <location evidence="2">Cell membrane</location>
        <topology evidence="2">Single-pass type II membrane protein</topology>
    </subcellularLocation>
    <subcellularLocation>
        <location evidence="9">Membrane</location>
        <topology evidence="9">Single-pass type II membrane protein</topology>
    </subcellularLocation>
</comment>
<accession>A0A1G5EIK6</accession>
<keyword evidence="5 8" id="KW-0645">Protease</keyword>
<comment type="similarity">
    <text evidence="3 9">Belongs to the peptidase S26 family.</text>
</comment>
<evidence type="ECO:0000256" key="1">
    <source>
        <dbReference type="ARBA" id="ARBA00000677"/>
    </source>
</evidence>
<dbReference type="SUPFAM" id="SSF51306">
    <property type="entry name" value="LexA/Signal peptidase"/>
    <property type="match status" value="1"/>
</dbReference>
<feature type="active site" evidence="7">
    <location>
        <position position="84"/>
    </location>
</feature>
<evidence type="ECO:0000256" key="8">
    <source>
        <dbReference type="RuleBase" id="RU003993"/>
    </source>
</evidence>
<evidence type="ECO:0000256" key="7">
    <source>
        <dbReference type="PIRSR" id="PIRSR600223-1"/>
    </source>
</evidence>
<evidence type="ECO:0000313" key="11">
    <source>
        <dbReference type="EMBL" id="SCY26786.1"/>
    </source>
</evidence>
<comment type="catalytic activity">
    <reaction evidence="1 8">
        <text>Cleavage of hydrophobic, N-terminal signal or leader sequences from secreted and periplasmic proteins.</text>
        <dbReference type="EC" id="3.4.21.89"/>
    </reaction>
</comment>
<keyword evidence="6 8" id="KW-0378">Hydrolase</keyword>
<evidence type="ECO:0000256" key="3">
    <source>
        <dbReference type="ARBA" id="ARBA00009370"/>
    </source>
</evidence>
<dbReference type="Pfam" id="PF10502">
    <property type="entry name" value="Peptidase_S26"/>
    <property type="match status" value="1"/>
</dbReference>
<evidence type="ECO:0000256" key="4">
    <source>
        <dbReference type="ARBA" id="ARBA00013208"/>
    </source>
</evidence>
<dbReference type="OrthoDB" id="9802919at2"/>
<dbReference type="AlphaFoldDB" id="A0A1G5EIK6"/>
<evidence type="ECO:0000313" key="12">
    <source>
        <dbReference type="Proteomes" id="UP000183047"/>
    </source>
</evidence>
<evidence type="ECO:0000259" key="10">
    <source>
        <dbReference type="Pfam" id="PF10502"/>
    </source>
</evidence>
<reference evidence="12" key="1">
    <citation type="submission" date="2016-10" db="EMBL/GenBank/DDBJ databases">
        <authorList>
            <person name="Varghese N."/>
            <person name="Submissions S."/>
        </authorList>
    </citation>
    <scope>NUCLEOTIDE SEQUENCE [LARGE SCALE GENOMIC DNA]</scope>
    <source>
        <strain evidence="12">XBD2006</strain>
    </source>
</reference>
<dbReference type="InterPro" id="IPR019757">
    <property type="entry name" value="Pept_S26A_signal_pept_1_Lys-AS"/>
</dbReference>
<dbReference type="CDD" id="cd06530">
    <property type="entry name" value="S26_SPase_I"/>
    <property type="match status" value="1"/>
</dbReference>
<dbReference type="GO" id="GO:0004252">
    <property type="term" value="F:serine-type endopeptidase activity"/>
    <property type="evidence" value="ECO:0007669"/>
    <property type="project" value="InterPro"/>
</dbReference>
<organism evidence="11 12">
    <name type="scientific">Butyrivibrio hungatei</name>
    <dbReference type="NCBI Taxonomy" id="185008"/>
    <lineage>
        <taxon>Bacteria</taxon>
        <taxon>Bacillati</taxon>
        <taxon>Bacillota</taxon>
        <taxon>Clostridia</taxon>
        <taxon>Lachnospirales</taxon>
        <taxon>Lachnospiraceae</taxon>
        <taxon>Butyrivibrio</taxon>
    </lineage>
</organism>
<dbReference type="InterPro" id="IPR019533">
    <property type="entry name" value="Peptidase_S26"/>
</dbReference>
<dbReference type="EMBL" id="FMUR01000011">
    <property type="protein sequence ID" value="SCY26786.1"/>
    <property type="molecule type" value="Genomic_DNA"/>
</dbReference>
<gene>
    <name evidence="11" type="ORF">SAMN02910451_01956</name>
</gene>
<feature type="domain" description="Peptidase S26" evidence="10">
    <location>
        <begin position="11"/>
        <end position="169"/>
    </location>
</feature>
<dbReference type="GO" id="GO:0005886">
    <property type="term" value="C:plasma membrane"/>
    <property type="evidence" value="ECO:0007669"/>
    <property type="project" value="UniProtKB-SubCell"/>
</dbReference>
<evidence type="ECO:0000256" key="2">
    <source>
        <dbReference type="ARBA" id="ARBA00004401"/>
    </source>
</evidence>
<dbReference type="Gene3D" id="2.10.109.10">
    <property type="entry name" value="Umud Fragment, subunit A"/>
    <property type="match status" value="1"/>
</dbReference>
<dbReference type="InterPro" id="IPR036286">
    <property type="entry name" value="LexA/Signal_pep-like_sf"/>
</dbReference>
<evidence type="ECO:0000256" key="9">
    <source>
        <dbReference type="RuleBase" id="RU362042"/>
    </source>
</evidence>
<dbReference type="Proteomes" id="UP000183047">
    <property type="component" value="Unassembled WGS sequence"/>
</dbReference>
<keyword evidence="8" id="KW-1133">Transmembrane helix</keyword>
<dbReference type="PROSITE" id="PS00501">
    <property type="entry name" value="SPASE_I_1"/>
    <property type="match status" value="1"/>
</dbReference>
<keyword evidence="12" id="KW-1185">Reference proteome</keyword>
<evidence type="ECO:0000256" key="6">
    <source>
        <dbReference type="ARBA" id="ARBA00022801"/>
    </source>
</evidence>
<dbReference type="GO" id="GO:0009003">
    <property type="term" value="F:signal peptidase activity"/>
    <property type="evidence" value="ECO:0007669"/>
    <property type="project" value="UniProtKB-EC"/>
</dbReference>